<proteinExistence type="predicted"/>
<name>A0A1A5XEX6_9BURK</name>
<accession>A0A1A5XEX6</accession>
<dbReference type="Pfam" id="PF22162">
    <property type="entry name" value="PFIN"/>
    <property type="match status" value="1"/>
</dbReference>
<organism evidence="1 2">
    <name type="scientific">Paraburkholderia tropica</name>
    <dbReference type="NCBI Taxonomy" id="92647"/>
    <lineage>
        <taxon>Bacteria</taxon>
        <taxon>Pseudomonadati</taxon>
        <taxon>Pseudomonadota</taxon>
        <taxon>Betaproteobacteria</taxon>
        <taxon>Burkholderiales</taxon>
        <taxon>Burkholderiaceae</taxon>
        <taxon>Paraburkholderia</taxon>
    </lineage>
</organism>
<dbReference type="AlphaFoldDB" id="A0A1A5XEX6"/>
<dbReference type="RefSeq" id="WP_065059923.1">
    <property type="nucleotide sequence ID" value="NZ_CADFGN010000007.1"/>
</dbReference>
<dbReference type="Proteomes" id="UP000183529">
    <property type="component" value="Unassembled WGS sequence"/>
</dbReference>
<gene>
    <name evidence="1" type="ORF">SAMN05216550_104318</name>
</gene>
<reference evidence="1 2" key="1">
    <citation type="submission" date="2016-10" db="EMBL/GenBank/DDBJ databases">
        <authorList>
            <person name="Varghese N."/>
            <person name="Submissions S."/>
        </authorList>
    </citation>
    <scope>NUCLEOTIDE SEQUENCE [LARGE SCALE GENOMIC DNA]</scope>
    <source>
        <strain evidence="1 2">LMG 22274</strain>
    </source>
</reference>
<dbReference type="OrthoDB" id="5679866at2"/>
<evidence type="ECO:0000313" key="2">
    <source>
        <dbReference type="Proteomes" id="UP000183529"/>
    </source>
</evidence>
<dbReference type="InterPro" id="IPR054044">
    <property type="entry name" value="PFIN"/>
</dbReference>
<comment type="caution">
    <text evidence="1">The sequence shown here is derived from an EMBL/GenBank/DDBJ whole genome shotgun (WGS) entry which is preliminary data.</text>
</comment>
<dbReference type="EMBL" id="FNZM01000004">
    <property type="protein sequence ID" value="SEJ40114.1"/>
    <property type="molecule type" value="Genomic_DNA"/>
</dbReference>
<protein>
    <submittedName>
        <fullName evidence="1">Uncharacterized protein</fullName>
    </submittedName>
</protein>
<dbReference type="GeneID" id="61305381"/>
<evidence type="ECO:0000313" key="1">
    <source>
        <dbReference type="EMBL" id="SEJ40114.1"/>
    </source>
</evidence>
<sequence length="166" mass="18462">METFVGLRAGAAEHCHALFRVRTSFDDVYMAVIRSNYGNEERAVVEVERERFFALWRRDPQGLHAAYADGSMLTWRVDGRFDLATDGFSFGEYDPVPLAEVRCAGGETPWVALSDGVIRTVWLAAHGASCFPVECRVDEAPRLARHAGTGAHKWRRVAELIPVAPA</sequence>